<sequence length="427" mass="47683">MTTTVSIILLVAINLGLLWLMMAAPIGQRTITLRRQLPHDPKRLRQAIRPQGNLVDWSPDITAVRHGQSEGMPDGQMEMSMRYPDRRGQPVRRLYVVDERIDDEGGYAATSRIVADSTLANSFWNRFHDDRRIEPTQGGAVVTFSQSDHYRGLAFYLFRFFAMRREMAALEGWLATGKRYERSLFTHPLTQIALATISTLMLWPFFGLTENGLAISILLTLVIILHELGHIIAYRAFGHERVMLIFVPMLGGIAVGGRPYRSRFEIATCALMGAGVSAFLVPILVLAYNLSSFRTGILPFALHMPSALLLLILGAFNLLNLLPMSRFDGGQVVRQVFPGRRMQILSSFILTMIVLLVGYEINIPVPALMAGLAIITLVSLIGFRTNVMRDELEPMNAAERLMAGFGLYSAVAIHSYAVVNACQMIFR</sequence>
<evidence type="ECO:0000256" key="4">
    <source>
        <dbReference type="ARBA" id="ARBA00022801"/>
    </source>
</evidence>
<feature type="transmembrane region" description="Helical" evidence="7">
    <location>
        <begin position="342"/>
        <end position="359"/>
    </location>
</feature>
<evidence type="ECO:0000256" key="5">
    <source>
        <dbReference type="ARBA" id="ARBA00022833"/>
    </source>
</evidence>
<dbReference type="GO" id="GO:0006508">
    <property type="term" value="P:proteolysis"/>
    <property type="evidence" value="ECO:0007669"/>
    <property type="project" value="UniProtKB-KW"/>
</dbReference>
<dbReference type="PANTHER" id="PTHR39188">
    <property type="entry name" value="MEMBRANE-ASSOCIATED ZINC METALLOPROTEASE M50B"/>
    <property type="match status" value="1"/>
</dbReference>
<gene>
    <name evidence="8" type="ORF">GAO09_15260</name>
</gene>
<organism evidence="8 9">
    <name type="scientific">Endobacterium cereale</name>
    <dbReference type="NCBI Taxonomy" id="2663029"/>
    <lineage>
        <taxon>Bacteria</taxon>
        <taxon>Pseudomonadati</taxon>
        <taxon>Pseudomonadota</taxon>
        <taxon>Alphaproteobacteria</taxon>
        <taxon>Hyphomicrobiales</taxon>
        <taxon>Rhizobiaceae</taxon>
        <taxon>Endobacterium</taxon>
    </lineage>
</organism>
<dbReference type="AlphaFoldDB" id="A0A6A8A9M9"/>
<proteinExistence type="inferred from homology"/>
<keyword evidence="4" id="KW-0378">Hydrolase</keyword>
<keyword evidence="7" id="KW-0812">Transmembrane</keyword>
<evidence type="ECO:0000256" key="7">
    <source>
        <dbReference type="SAM" id="Phobius"/>
    </source>
</evidence>
<feature type="transmembrane region" description="Helical" evidence="7">
    <location>
        <begin position="405"/>
        <end position="426"/>
    </location>
</feature>
<dbReference type="RefSeq" id="WP_153354843.1">
    <property type="nucleotide sequence ID" value="NZ_JAYKOO010000001.1"/>
</dbReference>
<feature type="transmembrane region" description="Helical" evidence="7">
    <location>
        <begin position="300"/>
        <end position="322"/>
    </location>
</feature>
<accession>A0A6A8A9M9</accession>
<evidence type="ECO:0000256" key="2">
    <source>
        <dbReference type="ARBA" id="ARBA00007931"/>
    </source>
</evidence>
<dbReference type="EMBL" id="WIXI01000044">
    <property type="protein sequence ID" value="MQY47394.1"/>
    <property type="molecule type" value="Genomic_DNA"/>
</dbReference>
<evidence type="ECO:0000256" key="1">
    <source>
        <dbReference type="ARBA" id="ARBA00001947"/>
    </source>
</evidence>
<name>A0A6A8A9M9_9HYPH</name>
<keyword evidence="7" id="KW-1133">Transmembrane helix</keyword>
<feature type="transmembrane region" description="Helical" evidence="7">
    <location>
        <begin position="212"/>
        <end position="234"/>
    </location>
</feature>
<evidence type="ECO:0008006" key="10">
    <source>
        <dbReference type="Google" id="ProtNLM"/>
    </source>
</evidence>
<feature type="transmembrane region" description="Helical" evidence="7">
    <location>
        <begin position="365"/>
        <end position="384"/>
    </location>
</feature>
<dbReference type="GO" id="GO:0008237">
    <property type="term" value="F:metallopeptidase activity"/>
    <property type="evidence" value="ECO:0007669"/>
    <property type="project" value="UniProtKB-KW"/>
</dbReference>
<comment type="caution">
    <text evidence="8">The sequence shown here is derived from an EMBL/GenBank/DDBJ whole genome shotgun (WGS) entry which is preliminary data.</text>
</comment>
<evidence type="ECO:0000256" key="6">
    <source>
        <dbReference type="ARBA" id="ARBA00023049"/>
    </source>
</evidence>
<reference evidence="8 9" key="1">
    <citation type="submission" date="2019-11" db="EMBL/GenBank/DDBJ databases">
        <title>Genome analysis of Rhizobacterium cereale a novel genus and species isolated from maize roots in North Spain.</title>
        <authorList>
            <person name="Menendez E."/>
            <person name="Flores-Felix J.D."/>
            <person name="Ramirez-Bahena M.-H."/>
            <person name="Igual J.M."/>
            <person name="Garcia-Fraile P."/>
            <person name="Peix A."/>
            <person name="Velazquez E."/>
        </authorList>
    </citation>
    <scope>NUCLEOTIDE SEQUENCE [LARGE SCALE GENOMIC DNA]</scope>
    <source>
        <strain evidence="8 9">RZME27</strain>
    </source>
</reference>
<keyword evidence="7" id="KW-0472">Membrane</keyword>
<feature type="transmembrane region" description="Helical" evidence="7">
    <location>
        <begin position="266"/>
        <end position="288"/>
    </location>
</feature>
<evidence type="ECO:0000256" key="3">
    <source>
        <dbReference type="ARBA" id="ARBA00022670"/>
    </source>
</evidence>
<keyword evidence="3" id="KW-0645">Protease</keyword>
<evidence type="ECO:0000313" key="9">
    <source>
        <dbReference type="Proteomes" id="UP000435138"/>
    </source>
</evidence>
<comment type="similarity">
    <text evidence="2">Belongs to the peptidase M50B family.</text>
</comment>
<comment type="cofactor">
    <cofactor evidence="1">
        <name>Zn(2+)</name>
        <dbReference type="ChEBI" id="CHEBI:29105"/>
    </cofactor>
</comment>
<keyword evidence="9" id="KW-1185">Reference proteome</keyword>
<dbReference type="PANTHER" id="PTHR39188:SF3">
    <property type="entry name" value="STAGE IV SPORULATION PROTEIN FB"/>
    <property type="match status" value="1"/>
</dbReference>
<feature type="transmembrane region" description="Helical" evidence="7">
    <location>
        <begin position="6"/>
        <end position="26"/>
    </location>
</feature>
<evidence type="ECO:0000313" key="8">
    <source>
        <dbReference type="EMBL" id="MQY47394.1"/>
    </source>
</evidence>
<dbReference type="Proteomes" id="UP000435138">
    <property type="component" value="Unassembled WGS sequence"/>
</dbReference>
<keyword evidence="5" id="KW-0862">Zinc</keyword>
<feature type="transmembrane region" description="Helical" evidence="7">
    <location>
        <begin position="188"/>
        <end position="206"/>
    </location>
</feature>
<protein>
    <recommendedName>
        <fullName evidence="10">Site-2 protease family protein</fullName>
    </recommendedName>
</protein>
<keyword evidence="6" id="KW-0482">Metalloprotease</keyword>